<feature type="region of interest" description="Disordered" evidence="1">
    <location>
        <begin position="1"/>
        <end position="27"/>
    </location>
</feature>
<evidence type="ECO:0000313" key="3">
    <source>
        <dbReference type="Proteomes" id="UP000221450"/>
    </source>
</evidence>
<feature type="compositionally biased region" description="Polar residues" evidence="1">
    <location>
        <begin position="1"/>
        <end position="19"/>
    </location>
</feature>
<sequence length="753" mass="84389">MASALQNALQGSVPAQGSTRLRGARQPVQGYQAAQVSVEKPQSGLLDSMMKFAETSANAYGTWAERNDKELKKSGTALAEEIFGKYDPAEIKRLTDDGTILHQDNPYVQKQLRQMAGKQTAYMADNDTIAELSVNDKMTRAEFIKFRQERVAVHSKEQAEAYGWNEQDEDYKLGFYGDAVERNIAVHRAYDQQQDQRSRNAAKSASFVELSNVTDNGNLLADPKAGADQFVAVARSQSSNGLVNDSDQVKVMQMQLEKAVNTKGSAPWLNEMRTRKFTVDGVEQSFEDIYGREQFDTWVTKAESNTIQKDAEDFAAFTLRVNEASNAATASDMWNQAIAIEAELNKMQPSGLNTPERQQVVNLKKAAQDALGEERKKAVKDAEKAVQRTNKNALFDAAMVKRMNGEAVSLDASMMPETPNTGTIEQQDLVNWAQDAILKIDKMNLPDAKKDELRMKYLQYDSSDGVFTKVYGEQMQRAQSQWAAAVITGKWPESTEWALANRMYQQDPVTMAMRFPEMTELMALNDAATKFGIPQDKILASYQANQGKTKEDRDRDSQQWLALKNDNKYPNLVNIPPALEKGARVYYDSWVNGTGDSNTAAKMTSEWLSANNVSFSKTSGAANRSTDSWGTIPKASLMVTDDTKSYEQGAKFAEHLRDTIMKENPAAGNVMFWQDLNGDMHMQSQDMSVNKTFNNAEFRVEYQKFYDETVVQPQRKANKEKMDKGLKDINKRLGDNIDTTDKEKLRGAQFSSD</sequence>
<dbReference type="InterPro" id="IPR038993">
    <property type="entry name" value="Gp15"/>
</dbReference>
<evidence type="ECO:0000313" key="2">
    <source>
        <dbReference type="EMBL" id="APU03062.1"/>
    </source>
</evidence>
<dbReference type="Pfam" id="PF26212">
    <property type="entry name" value="Phage_T7_Gp15"/>
    <property type="match status" value="1"/>
</dbReference>
<reference evidence="2 3" key="1">
    <citation type="submission" date="2016-11" db="EMBL/GenBank/DDBJ databases">
        <authorList>
            <person name="Shneider M.M."/>
            <person name="Kabanova A.P."/>
            <person name="Vo T.N.H."/>
            <person name="Samarov N.I."/>
            <person name="Korzhenkov A.A."/>
            <person name="Toshchakov S.V."/>
            <person name="Miroshnikov K.K."/>
            <person name="Ignatov A.N."/>
            <person name="Kulikov E.E."/>
            <person name="Miroshnkov K.A."/>
        </authorList>
    </citation>
    <scope>NUCLEOTIDE SEQUENCE [LARGE SCALE GENOMIC DNA]</scope>
</reference>
<dbReference type="Proteomes" id="UP000221450">
    <property type="component" value="Segment"/>
</dbReference>
<evidence type="ECO:0000256" key="1">
    <source>
        <dbReference type="SAM" id="MobiDB-lite"/>
    </source>
</evidence>
<protein>
    <submittedName>
        <fullName evidence="2">Internal virion protein C</fullName>
    </submittedName>
</protein>
<proteinExistence type="predicted"/>
<organism evidence="2 3">
    <name type="scientific">Pectobacterium phage PP81</name>
    <dbReference type="NCBI Taxonomy" id="1927014"/>
    <lineage>
        <taxon>Viruses</taxon>
        <taxon>Duplodnaviria</taxon>
        <taxon>Heunggongvirae</taxon>
        <taxon>Uroviricota</taxon>
        <taxon>Caudoviricetes</taxon>
        <taxon>Autographivirales</taxon>
        <taxon>Autotranscriptaviridae</taxon>
        <taxon>Studiervirinae</taxon>
        <taxon>Pektosvirus</taxon>
        <taxon>Pektosvirus PP81</taxon>
    </lineage>
</organism>
<accession>A0A1L7DS06</accession>
<feature type="compositionally biased region" description="Basic and acidic residues" evidence="1">
    <location>
        <begin position="717"/>
        <end position="746"/>
    </location>
</feature>
<dbReference type="EMBL" id="KY124276">
    <property type="protein sequence ID" value="APU03062.1"/>
    <property type="molecule type" value="Genomic_DNA"/>
</dbReference>
<feature type="region of interest" description="Disordered" evidence="1">
    <location>
        <begin position="715"/>
        <end position="753"/>
    </location>
</feature>
<name>A0A1L7DS06_9CAUD</name>
<gene>
    <name evidence="2" type="ORF">PP81_gp46</name>
</gene>